<evidence type="ECO:0000313" key="3">
    <source>
        <dbReference type="EMBL" id="KAA3484147.1"/>
    </source>
</evidence>
<dbReference type="Gene3D" id="3.60.10.10">
    <property type="entry name" value="Endonuclease/exonuclease/phosphatase"/>
    <property type="match status" value="1"/>
</dbReference>
<gene>
    <name evidence="3" type="ORF">EPI10_006251</name>
</gene>
<keyword evidence="4" id="KW-1185">Reference proteome</keyword>
<dbReference type="InterPro" id="IPR025836">
    <property type="entry name" value="Zn_knuckle_CX2CX4HX4C"/>
</dbReference>
<dbReference type="PANTHER" id="PTHR35218:SF9">
    <property type="entry name" value="ENDONUCLEASE_EXONUCLEASE_PHOSPHATASE DOMAIN-CONTAINING PROTEIN"/>
    <property type="match status" value="1"/>
</dbReference>
<feature type="domain" description="Zinc knuckle CX2CX4HX4C" evidence="2">
    <location>
        <begin position="2"/>
        <end position="49"/>
    </location>
</feature>
<dbReference type="InterPro" id="IPR036691">
    <property type="entry name" value="Endo/exonu/phosph_ase_sf"/>
</dbReference>
<reference evidence="4" key="1">
    <citation type="journal article" date="2019" name="Plant Biotechnol. J.">
        <title>Genome sequencing of the Australian wild diploid species Gossypium australe highlights disease resistance and delayed gland morphogenesis.</title>
        <authorList>
            <person name="Cai Y."/>
            <person name="Cai X."/>
            <person name="Wang Q."/>
            <person name="Wang P."/>
            <person name="Zhang Y."/>
            <person name="Cai C."/>
            <person name="Xu Y."/>
            <person name="Wang K."/>
            <person name="Zhou Z."/>
            <person name="Wang C."/>
            <person name="Geng S."/>
            <person name="Li B."/>
            <person name="Dong Q."/>
            <person name="Hou Y."/>
            <person name="Wang H."/>
            <person name="Ai P."/>
            <person name="Liu Z."/>
            <person name="Yi F."/>
            <person name="Sun M."/>
            <person name="An G."/>
            <person name="Cheng J."/>
            <person name="Zhang Y."/>
            <person name="Shi Q."/>
            <person name="Xie Y."/>
            <person name="Shi X."/>
            <person name="Chang Y."/>
            <person name="Huang F."/>
            <person name="Chen Y."/>
            <person name="Hong S."/>
            <person name="Mi L."/>
            <person name="Sun Q."/>
            <person name="Zhang L."/>
            <person name="Zhou B."/>
            <person name="Peng R."/>
            <person name="Zhang X."/>
            <person name="Liu F."/>
        </authorList>
    </citation>
    <scope>NUCLEOTIDE SEQUENCE [LARGE SCALE GENOMIC DNA]</scope>
    <source>
        <strain evidence="4">cv. PA1801</strain>
    </source>
</reference>
<accession>A0A5B6WTC1</accession>
<dbReference type="Pfam" id="PF14392">
    <property type="entry name" value="zf-CCHC_4"/>
    <property type="match status" value="1"/>
</dbReference>
<evidence type="ECO:0000313" key="4">
    <source>
        <dbReference type="Proteomes" id="UP000325315"/>
    </source>
</evidence>
<organism evidence="3 4">
    <name type="scientific">Gossypium australe</name>
    <dbReference type="NCBI Taxonomy" id="47621"/>
    <lineage>
        <taxon>Eukaryota</taxon>
        <taxon>Viridiplantae</taxon>
        <taxon>Streptophyta</taxon>
        <taxon>Embryophyta</taxon>
        <taxon>Tracheophyta</taxon>
        <taxon>Spermatophyta</taxon>
        <taxon>Magnoliopsida</taxon>
        <taxon>eudicotyledons</taxon>
        <taxon>Gunneridae</taxon>
        <taxon>Pentapetalae</taxon>
        <taxon>rosids</taxon>
        <taxon>malvids</taxon>
        <taxon>Malvales</taxon>
        <taxon>Malvaceae</taxon>
        <taxon>Malvoideae</taxon>
        <taxon>Gossypium</taxon>
    </lineage>
</organism>
<dbReference type="OrthoDB" id="1001596at2759"/>
<name>A0A5B6WTC1_9ROSI</name>
<dbReference type="AlphaFoldDB" id="A0A5B6WTC1"/>
<dbReference type="SUPFAM" id="SSF56219">
    <property type="entry name" value="DNase I-like"/>
    <property type="match status" value="1"/>
</dbReference>
<proteinExistence type="predicted"/>
<comment type="caution">
    <text evidence="3">The sequence shown here is derived from an EMBL/GenBank/DDBJ whole genome shotgun (WGS) entry which is preliminary data.</text>
</comment>
<protein>
    <submittedName>
        <fullName evidence="3">Expansin-A1-like</fullName>
    </submittedName>
</protein>
<dbReference type="Proteomes" id="UP000325315">
    <property type="component" value="Unassembled WGS sequence"/>
</dbReference>
<evidence type="ECO:0000256" key="1">
    <source>
        <dbReference type="SAM" id="MobiDB-lite"/>
    </source>
</evidence>
<dbReference type="EMBL" id="SMMG02000002">
    <property type="protein sequence ID" value="KAA3484147.1"/>
    <property type="molecule type" value="Genomic_DNA"/>
</dbReference>
<dbReference type="PANTHER" id="PTHR35218">
    <property type="entry name" value="RNASE H DOMAIN-CONTAINING PROTEIN"/>
    <property type="match status" value="1"/>
</dbReference>
<sequence length="332" mass="37210">MIDTSKPLRRIVKLVDREGIEVICALKYERLPDFYFTCGTIGHKLDRCNARNRGTDSVDSSPQFGNWLRAAILPPSQGRVNWRNGVEVLPTNANTNEDRERSNTNSKDDSALIVQKERDRGSEQEIRSASPAERRFHKIVRDGMGRFKSKRKRVRGSNGESVDESPAKVAKRKLWIASHLARRRLSNSLARSHENPMLELSGDGEPRDGSQLLVANSPNLVFVCETKINVNAISRVSSRCRMEGCLAISSEGKSGGLALMWKEGTRVSILSYSKFHVDVLVDLDDGKKVRFTGFCAQSDPALRKQAWDVLRKIKGCVREGWVVGGDFKDILN</sequence>
<feature type="region of interest" description="Disordered" evidence="1">
    <location>
        <begin position="90"/>
        <end position="165"/>
    </location>
</feature>
<feature type="compositionally biased region" description="Basic and acidic residues" evidence="1">
    <location>
        <begin position="96"/>
        <end position="126"/>
    </location>
</feature>
<evidence type="ECO:0000259" key="2">
    <source>
        <dbReference type="Pfam" id="PF14392"/>
    </source>
</evidence>